<accession>A0A0F8BUB7</accession>
<evidence type="ECO:0000313" key="4">
    <source>
        <dbReference type="EMBL" id="KKH86883.1"/>
    </source>
</evidence>
<dbReference type="Proteomes" id="UP000034578">
    <property type="component" value="Unassembled WGS sequence"/>
</dbReference>
<dbReference type="InterPro" id="IPR011089">
    <property type="entry name" value="GmrSD_C"/>
</dbReference>
<dbReference type="PANTHER" id="PTHR35149">
    <property type="entry name" value="SLL5132 PROTEIN"/>
    <property type="match status" value="1"/>
</dbReference>
<dbReference type="PANTHER" id="PTHR35149:SF1">
    <property type="entry name" value="DUF5655 DOMAIN-CONTAINING PROTEIN"/>
    <property type="match status" value="1"/>
</dbReference>
<dbReference type="RefSeq" id="WP_048048191.1">
    <property type="nucleotide sequence ID" value="NZ_JJOS01000012.1"/>
</dbReference>
<dbReference type="Pfam" id="PF03235">
    <property type="entry name" value="GmrSD_N"/>
    <property type="match status" value="1"/>
</dbReference>
<feature type="domain" description="GmrSD restriction endonucleases C-terminal" evidence="2">
    <location>
        <begin position="449"/>
        <end position="569"/>
    </location>
</feature>
<sequence length="590" mass="69885">MAQKIESDKLFVKDLFKKWYRIPEYQRPYVWGPDQVIEMLDDVYRAHESNPDTQYFLGSMVLKKSDKHEGTTKYEEYDLLDGQQRLTTLFLITAVVRDLTPAMNEPRVKTCRDSIFQMANPDDNVPERIRIVFDIRDKVCDFVNEYVKTDGGTLREDDFKQILKRSDEDISIRNMSNAILTIHSFFNNGNSIDKFFPFLRSNVLMIYVAAEELEDAFHLFTVMNNRGVKLRNSDILKAENLAKIADDVARTKYAKMWESIEEYFAEDFDNFLSHLRTILVKQKAGYNLLKEYEEKIYAPKEFDRNVETYINKPPLLTKGKSTFDFIESYYKHYLALFEEDHYGLTDSFELHNQLKLMQFGLEADYWIAPLLRYYNKYRTDRILEFSYLLDKKFSSDWITASSPTYRIENINTIIKEIENTPDQTTLFSSNAFNIQKQDFLRVVTGDIYGRRFARYILLKIDLAYHGHTTKFSPPETVSIEHILPQTPKLESQWCNEFTETDRENLTNKLGNLILLSRRKNTAQSNLDYSKKREKYFKGNVELFSNSIRIFQEYQTWNKTDLKKNHKDMLVKLLRLYDIRLSDEEIDTVVQ</sequence>
<dbReference type="AlphaFoldDB" id="A0A0F8BUB7"/>
<evidence type="ECO:0000313" key="6">
    <source>
        <dbReference type="Proteomes" id="UP000034578"/>
    </source>
</evidence>
<evidence type="ECO:0008006" key="7">
    <source>
        <dbReference type="Google" id="ProtNLM"/>
    </source>
</evidence>
<evidence type="ECO:0000313" key="5">
    <source>
        <dbReference type="Proteomes" id="UP000034152"/>
    </source>
</evidence>
<evidence type="ECO:0000259" key="2">
    <source>
        <dbReference type="Pfam" id="PF07510"/>
    </source>
</evidence>
<keyword evidence="6" id="KW-1185">Reference proteome</keyword>
<organism evidence="3 6">
    <name type="scientific">Methanosarcina mazei</name>
    <name type="common">Methanosarcina frisia</name>
    <dbReference type="NCBI Taxonomy" id="2209"/>
    <lineage>
        <taxon>Archaea</taxon>
        <taxon>Methanobacteriati</taxon>
        <taxon>Methanobacteriota</taxon>
        <taxon>Stenosarchaea group</taxon>
        <taxon>Methanomicrobia</taxon>
        <taxon>Methanosarcinales</taxon>
        <taxon>Methanosarcinaceae</taxon>
        <taxon>Methanosarcina</taxon>
    </lineage>
</organism>
<comment type="caution">
    <text evidence="3">The sequence shown here is derived from an EMBL/GenBank/DDBJ whole genome shotgun (WGS) entry which is preliminary data.</text>
</comment>
<dbReference type="PATRIC" id="fig|2209.56.peg.1540"/>
<proteinExistence type="predicted"/>
<dbReference type="Proteomes" id="UP000034152">
    <property type="component" value="Unassembled WGS sequence"/>
</dbReference>
<evidence type="ECO:0000259" key="1">
    <source>
        <dbReference type="Pfam" id="PF03235"/>
    </source>
</evidence>
<evidence type="ECO:0000313" key="3">
    <source>
        <dbReference type="EMBL" id="KKG06141.1"/>
    </source>
</evidence>
<dbReference type="Pfam" id="PF07510">
    <property type="entry name" value="GmrSD_C"/>
    <property type="match status" value="1"/>
</dbReference>
<name>A0A0F8BUB7_METMZ</name>
<protein>
    <recommendedName>
        <fullName evidence="7">DUF262 domain-containing protein</fullName>
    </recommendedName>
</protein>
<gene>
    <name evidence="3" type="ORF">DU47_12850</name>
    <name evidence="4" type="ORF">DU80_07065</name>
</gene>
<dbReference type="InterPro" id="IPR004919">
    <property type="entry name" value="GmrSD_N"/>
</dbReference>
<dbReference type="EMBL" id="JJQU01000093">
    <property type="protein sequence ID" value="KKH86883.1"/>
    <property type="molecule type" value="Genomic_DNA"/>
</dbReference>
<dbReference type="EMBL" id="JJOS01000012">
    <property type="protein sequence ID" value="KKG06141.1"/>
    <property type="molecule type" value="Genomic_DNA"/>
</dbReference>
<reference evidence="5 6" key="1">
    <citation type="journal article" date="2015" name="ISME J.">
        <title>Genomic and phenotypic differentiation among Methanosarcina mazei populations from Columbia River sediment.</title>
        <authorList>
            <person name="Youngblut N.D."/>
            <person name="Wirth J.S."/>
            <person name="Henriksen J.R."/>
            <person name="Smith M."/>
            <person name="Simon H."/>
            <person name="Metcalf W.W."/>
            <person name="Whitaker R.J."/>
        </authorList>
    </citation>
    <scope>NUCLEOTIDE SEQUENCE [LARGE SCALE GENOMIC DNA]</scope>
    <source>
        <strain evidence="4 5">1.H.M.2.1</strain>
        <strain evidence="3 6">2.F.A.2.4</strain>
    </source>
</reference>
<feature type="domain" description="GmrSD restriction endonucleases N-terminal" evidence="1">
    <location>
        <begin position="13"/>
        <end position="239"/>
    </location>
</feature>